<dbReference type="GO" id="GO:0006508">
    <property type="term" value="P:proteolysis"/>
    <property type="evidence" value="ECO:0007669"/>
    <property type="project" value="UniProtKB-KW"/>
</dbReference>
<gene>
    <name evidence="10" type="ORF">Zmor_011359</name>
</gene>
<dbReference type="PANTHER" id="PTHR24276">
    <property type="entry name" value="POLYSERASE-RELATED"/>
    <property type="match status" value="1"/>
</dbReference>
<keyword evidence="6" id="KW-0865">Zymogen</keyword>
<dbReference type="Proteomes" id="UP001168821">
    <property type="component" value="Unassembled WGS sequence"/>
</dbReference>
<feature type="chain" id="PRO_5041275493" description="Peptidase S1 domain-containing protein" evidence="8">
    <location>
        <begin position="17"/>
        <end position="250"/>
    </location>
</feature>
<dbReference type="SMART" id="SM00020">
    <property type="entry name" value="Tryp_SPc"/>
    <property type="match status" value="1"/>
</dbReference>
<comment type="similarity">
    <text evidence="1">Belongs to the peptidase S1 family.</text>
</comment>
<evidence type="ECO:0000256" key="4">
    <source>
        <dbReference type="ARBA" id="ARBA00022801"/>
    </source>
</evidence>
<organism evidence="10 11">
    <name type="scientific">Zophobas morio</name>
    <dbReference type="NCBI Taxonomy" id="2755281"/>
    <lineage>
        <taxon>Eukaryota</taxon>
        <taxon>Metazoa</taxon>
        <taxon>Ecdysozoa</taxon>
        <taxon>Arthropoda</taxon>
        <taxon>Hexapoda</taxon>
        <taxon>Insecta</taxon>
        <taxon>Pterygota</taxon>
        <taxon>Neoptera</taxon>
        <taxon>Endopterygota</taxon>
        <taxon>Coleoptera</taxon>
        <taxon>Polyphaga</taxon>
        <taxon>Cucujiformia</taxon>
        <taxon>Tenebrionidae</taxon>
        <taxon>Zophobas</taxon>
    </lineage>
</organism>
<dbReference type="PANTHER" id="PTHR24276:SF91">
    <property type="entry name" value="AT26814P-RELATED"/>
    <property type="match status" value="1"/>
</dbReference>
<keyword evidence="11" id="KW-1185">Reference proteome</keyword>
<comment type="caution">
    <text evidence="10">The sequence shown here is derived from an EMBL/GenBank/DDBJ whole genome shotgun (WGS) entry which is preliminary data.</text>
</comment>
<dbReference type="PRINTS" id="PR00722">
    <property type="entry name" value="CHYMOTRYPSIN"/>
</dbReference>
<evidence type="ECO:0000313" key="11">
    <source>
        <dbReference type="Proteomes" id="UP001168821"/>
    </source>
</evidence>
<keyword evidence="2" id="KW-0645">Protease</keyword>
<proteinExistence type="inferred from homology"/>
<feature type="signal peptide" evidence="8">
    <location>
        <begin position="1"/>
        <end position="16"/>
    </location>
</feature>
<evidence type="ECO:0000256" key="5">
    <source>
        <dbReference type="ARBA" id="ARBA00022825"/>
    </source>
</evidence>
<dbReference type="Pfam" id="PF00089">
    <property type="entry name" value="Trypsin"/>
    <property type="match status" value="1"/>
</dbReference>
<dbReference type="InterPro" id="IPR043504">
    <property type="entry name" value="Peptidase_S1_PA_chymotrypsin"/>
</dbReference>
<dbReference type="Gene3D" id="2.40.10.10">
    <property type="entry name" value="Trypsin-like serine proteases"/>
    <property type="match status" value="1"/>
</dbReference>
<evidence type="ECO:0000256" key="1">
    <source>
        <dbReference type="ARBA" id="ARBA00007664"/>
    </source>
</evidence>
<dbReference type="InterPro" id="IPR009003">
    <property type="entry name" value="Peptidase_S1_PA"/>
</dbReference>
<protein>
    <recommendedName>
        <fullName evidence="9">Peptidase S1 domain-containing protein</fullName>
    </recommendedName>
</protein>
<accession>A0AA38IV13</accession>
<evidence type="ECO:0000256" key="3">
    <source>
        <dbReference type="ARBA" id="ARBA00022729"/>
    </source>
</evidence>
<dbReference type="GO" id="GO:0004252">
    <property type="term" value="F:serine-type endopeptidase activity"/>
    <property type="evidence" value="ECO:0007669"/>
    <property type="project" value="InterPro"/>
</dbReference>
<evidence type="ECO:0000256" key="8">
    <source>
        <dbReference type="SAM" id="SignalP"/>
    </source>
</evidence>
<reference evidence="10" key="1">
    <citation type="journal article" date="2023" name="G3 (Bethesda)">
        <title>Whole genome assemblies of Zophobas morio and Tenebrio molitor.</title>
        <authorList>
            <person name="Kaur S."/>
            <person name="Stinson S.A."/>
            <person name="diCenzo G.C."/>
        </authorList>
    </citation>
    <scope>NUCLEOTIDE SEQUENCE</scope>
    <source>
        <strain evidence="10">QUZm001</strain>
    </source>
</reference>
<dbReference type="PROSITE" id="PS50240">
    <property type="entry name" value="TRYPSIN_DOM"/>
    <property type="match status" value="1"/>
</dbReference>
<evidence type="ECO:0000256" key="2">
    <source>
        <dbReference type="ARBA" id="ARBA00022670"/>
    </source>
</evidence>
<keyword evidence="4" id="KW-0378">Hydrolase</keyword>
<dbReference type="InterPro" id="IPR001254">
    <property type="entry name" value="Trypsin_dom"/>
</dbReference>
<name>A0AA38IV13_9CUCU</name>
<keyword evidence="7" id="KW-1015">Disulfide bond</keyword>
<dbReference type="EMBL" id="JALNTZ010000003">
    <property type="protein sequence ID" value="KAJ3659684.1"/>
    <property type="molecule type" value="Genomic_DNA"/>
</dbReference>
<dbReference type="CDD" id="cd00190">
    <property type="entry name" value="Tryp_SPc"/>
    <property type="match status" value="1"/>
</dbReference>
<dbReference type="SUPFAM" id="SSF50494">
    <property type="entry name" value="Trypsin-like serine proteases"/>
    <property type="match status" value="1"/>
</dbReference>
<evidence type="ECO:0000313" key="10">
    <source>
        <dbReference type="EMBL" id="KAJ3659684.1"/>
    </source>
</evidence>
<evidence type="ECO:0000256" key="6">
    <source>
        <dbReference type="ARBA" id="ARBA00023145"/>
    </source>
</evidence>
<dbReference type="InterPro" id="IPR050430">
    <property type="entry name" value="Peptidase_S1"/>
</dbReference>
<feature type="domain" description="Peptidase S1" evidence="9">
    <location>
        <begin position="25"/>
        <end position="249"/>
    </location>
</feature>
<dbReference type="InterPro" id="IPR001314">
    <property type="entry name" value="Peptidase_S1A"/>
</dbReference>
<keyword evidence="3 8" id="KW-0732">Signal</keyword>
<sequence>MFLVLVLISLLSCSSGTPTVSNCRIVGGQDILIEEVPYQISLQYNNSHYCGGTIIAPNYILTTAHCVEGTLEYPWSIRAGTSIREDGGQVITVRTLTMHPLYNRDNGSPDYDIAVLELTANLKLGFQVAVISLPSENQTWPAGTDALISGWGLTENSTKALNLQGATVQLINRNSCVAVYGYFVTDRMFCAGVDGGGIDACDADSGGALQIEGILVGLISFGVGCGRPDYPGVYTNVSVLLDFIQDVTGL</sequence>
<dbReference type="AlphaFoldDB" id="A0AA38IV13"/>
<dbReference type="FunFam" id="2.40.10.10:FF:000077">
    <property type="entry name" value="Predicted protein"/>
    <property type="match status" value="1"/>
</dbReference>
<keyword evidence="5" id="KW-0720">Serine protease</keyword>
<evidence type="ECO:0000259" key="9">
    <source>
        <dbReference type="PROSITE" id="PS50240"/>
    </source>
</evidence>
<evidence type="ECO:0000256" key="7">
    <source>
        <dbReference type="ARBA" id="ARBA00023157"/>
    </source>
</evidence>